<dbReference type="AlphaFoldDB" id="A0A286E303"/>
<dbReference type="OrthoDB" id="8526439at2"/>
<evidence type="ECO:0000313" key="1">
    <source>
        <dbReference type="EMBL" id="SOD65298.1"/>
    </source>
</evidence>
<reference evidence="1 2" key="1">
    <citation type="submission" date="2017-09" db="EMBL/GenBank/DDBJ databases">
        <authorList>
            <person name="Ehlers B."/>
            <person name="Leendertz F.H."/>
        </authorList>
    </citation>
    <scope>NUCLEOTIDE SEQUENCE [LARGE SCALE GENOMIC DNA]</scope>
    <source>
        <strain evidence="1 2">DSM 16848</strain>
    </source>
</reference>
<protein>
    <submittedName>
        <fullName evidence="1">Uncharacterized protein</fullName>
    </submittedName>
</protein>
<keyword evidence="2" id="KW-1185">Reference proteome</keyword>
<organism evidence="1 2">
    <name type="scientific">Alysiella filiformis DSM 16848</name>
    <dbReference type="NCBI Taxonomy" id="1120981"/>
    <lineage>
        <taxon>Bacteria</taxon>
        <taxon>Pseudomonadati</taxon>
        <taxon>Pseudomonadota</taxon>
        <taxon>Betaproteobacteria</taxon>
        <taxon>Neisseriales</taxon>
        <taxon>Neisseriaceae</taxon>
        <taxon>Alysiella</taxon>
    </lineage>
</organism>
<dbReference type="RefSeq" id="WP_097113315.1">
    <property type="nucleotide sequence ID" value="NZ_CP083931.1"/>
</dbReference>
<dbReference type="EMBL" id="OCNF01000002">
    <property type="protein sequence ID" value="SOD65298.1"/>
    <property type="molecule type" value="Genomic_DNA"/>
</dbReference>
<evidence type="ECO:0000313" key="2">
    <source>
        <dbReference type="Proteomes" id="UP000219669"/>
    </source>
</evidence>
<proteinExistence type="predicted"/>
<sequence>MSRSKRKNPIMGHTSCRSEKQDKKLWHKCWRSKQKMALRSPHLLDLEAISPILEREISDVWAMGKDGKQYFAFYWQHHLAERLAAEYAKNQREKINLKQRYLHQFMAK</sequence>
<accession>A0A286E303</accession>
<name>A0A286E303_9NEIS</name>
<gene>
    <name evidence="1" type="ORF">SAMN02746062_00235</name>
</gene>
<dbReference type="Proteomes" id="UP000219669">
    <property type="component" value="Unassembled WGS sequence"/>
</dbReference>